<dbReference type="STRING" id="1552123.EP57_04355"/>
<protein>
    <submittedName>
        <fullName evidence="1">Uncharacterized protein</fullName>
    </submittedName>
</protein>
<dbReference type="EMBL" id="JNFA01000011">
    <property type="protein sequence ID" value="KGL42698.1"/>
    <property type="molecule type" value="Genomic_DNA"/>
</dbReference>
<dbReference type="RefSeq" id="WP_036084497.1">
    <property type="nucleotide sequence ID" value="NZ_CBCSHQ010000001.1"/>
</dbReference>
<reference evidence="2 4" key="2">
    <citation type="submission" date="2020-03" db="EMBL/GenBank/DDBJ databases">
        <title>Soil Listeria distribution.</title>
        <authorList>
            <person name="Liao J."/>
            <person name="Wiedmann M."/>
        </authorList>
    </citation>
    <scope>NUCLEOTIDE SEQUENCE [LARGE SCALE GENOMIC DNA]</scope>
    <source>
        <strain evidence="2 4">FSL L7-0990</strain>
    </source>
</reference>
<gene>
    <name evidence="1" type="ORF">EP57_04355</name>
    <name evidence="2" type="ORF">HCA55_12355</name>
</gene>
<dbReference type="Proteomes" id="UP000029844">
    <property type="component" value="Unassembled WGS sequence"/>
</dbReference>
<dbReference type="EMBL" id="JAARVD010000006">
    <property type="protein sequence ID" value="MBC1797522.1"/>
    <property type="molecule type" value="Genomic_DNA"/>
</dbReference>
<evidence type="ECO:0000313" key="1">
    <source>
        <dbReference type="EMBL" id="KGL42698.1"/>
    </source>
</evidence>
<keyword evidence="3" id="KW-1185">Reference proteome</keyword>
<dbReference type="Proteomes" id="UP000548082">
    <property type="component" value="Unassembled WGS sequence"/>
</dbReference>
<dbReference type="AlphaFoldDB" id="A0A099WDU9"/>
<sequence>MQATYKIYYLQRDCVPELGGAIFEELRRQLVDMVAQGKALDATNITDQRLLHALDADRTYIKYYC</sequence>
<evidence type="ECO:0000313" key="2">
    <source>
        <dbReference type="EMBL" id="MBC1797522.1"/>
    </source>
</evidence>
<evidence type="ECO:0000313" key="4">
    <source>
        <dbReference type="Proteomes" id="UP000548082"/>
    </source>
</evidence>
<name>A0A099WDU9_9LIST</name>
<organism evidence="1 3">
    <name type="scientific">Listeria booriae</name>
    <dbReference type="NCBI Taxonomy" id="1552123"/>
    <lineage>
        <taxon>Bacteria</taxon>
        <taxon>Bacillati</taxon>
        <taxon>Bacillota</taxon>
        <taxon>Bacilli</taxon>
        <taxon>Bacillales</taxon>
        <taxon>Listeriaceae</taxon>
        <taxon>Listeria</taxon>
    </lineage>
</organism>
<proteinExistence type="predicted"/>
<reference evidence="1 3" key="1">
    <citation type="submission" date="2014-05" db="EMBL/GenBank/DDBJ databases">
        <title>Novel Listeriaceae from food processing environments.</title>
        <authorList>
            <person name="den Bakker H.C."/>
        </authorList>
    </citation>
    <scope>NUCLEOTIDE SEQUENCE [LARGE SCALE GENOMIC DNA]</scope>
    <source>
        <strain evidence="1 3">FSL A5-0281</strain>
    </source>
</reference>
<dbReference type="GeneID" id="58716641"/>
<comment type="caution">
    <text evidence="1">The sequence shown here is derived from an EMBL/GenBank/DDBJ whole genome shotgun (WGS) entry which is preliminary data.</text>
</comment>
<accession>A0A099WDU9</accession>
<evidence type="ECO:0000313" key="3">
    <source>
        <dbReference type="Proteomes" id="UP000029844"/>
    </source>
</evidence>